<dbReference type="InterPro" id="IPR029069">
    <property type="entry name" value="HotDog_dom_sf"/>
</dbReference>
<dbReference type="Proteomes" id="UP000504628">
    <property type="component" value="Chromosome 7"/>
</dbReference>
<sequence length="356" mass="38687">MSAGPFDSAQVRGRISRASRSLQGPGEAPRLAAAGAVETLRRPRALRRLRRGARPPDVAVAPPRGPALRPPQEGACGGSEPTTEATGEPATGGGAEAYNTGGPRRVLPSVGYVRWFGPAVRRSPVPGLAARAAADRAPASTGVSGSVAMLGLLVPLLGLALAYFALLDGWYLVRLPCAVLHARLLQPRVRDLLAEQRYAGRVLPSDLDLLLHMNNARYLREADVARTVHLVRCGVLEALRALGGHTVLAASCARYRRSLRLLEPFEVRTRLLGWDDRAFYLEARFISLRDGFVCALLRSRQHVLGTSPERIVQHLCKRKVEPPELPEDLRHWIAYNEASSQLLRAESGLSDVVKDQ</sequence>
<evidence type="ECO:0000256" key="1">
    <source>
        <dbReference type="ARBA" id="ARBA00038228"/>
    </source>
</evidence>
<dbReference type="PANTHER" id="PTHR12475:SF4">
    <property type="entry name" value="PROTEIN THEM6"/>
    <property type="match status" value="1"/>
</dbReference>
<organism evidence="5 6">
    <name type="scientific">Phyllostomus discolor</name>
    <name type="common">pale spear-nosed bat</name>
    <dbReference type="NCBI Taxonomy" id="89673"/>
    <lineage>
        <taxon>Eukaryota</taxon>
        <taxon>Metazoa</taxon>
        <taxon>Chordata</taxon>
        <taxon>Craniata</taxon>
        <taxon>Vertebrata</taxon>
        <taxon>Euteleostomi</taxon>
        <taxon>Mammalia</taxon>
        <taxon>Eutheria</taxon>
        <taxon>Laurasiatheria</taxon>
        <taxon>Chiroptera</taxon>
        <taxon>Yangochiroptera</taxon>
        <taxon>Phyllostomidae</taxon>
        <taxon>Phyllostominae</taxon>
        <taxon>Phyllostomus</taxon>
    </lineage>
</organism>
<dbReference type="InParanoid" id="A0A6J2NHM1"/>
<dbReference type="InterPro" id="IPR051490">
    <property type="entry name" value="THEM6_lcsJ_thioesterase"/>
</dbReference>
<evidence type="ECO:0000256" key="3">
    <source>
        <dbReference type="SAM" id="MobiDB-lite"/>
    </source>
</evidence>
<dbReference type="KEGG" id="pdic:114514583"/>
<reference evidence="6" key="1">
    <citation type="submission" date="2025-08" db="UniProtKB">
        <authorList>
            <consortium name="RefSeq"/>
        </authorList>
    </citation>
    <scope>IDENTIFICATION</scope>
    <source>
        <tissue evidence="6">Muscle</tissue>
    </source>
</reference>
<feature type="compositionally biased region" description="Basic residues" evidence="3">
    <location>
        <begin position="42"/>
        <end position="53"/>
    </location>
</feature>
<dbReference type="RefSeq" id="XP_028389588.2">
    <property type="nucleotide sequence ID" value="XM_028533787.2"/>
</dbReference>
<dbReference type="GeneID" id="114514583"/>
<dbReference type="Pfam" id="PF13279">
    <property type="entry name" value="4HBT_2"/>
    <property type="match status" value="1"/>
</dbReference>
<name>A0A6J2NHM1_9CHIR</name>
<dbReference type="OrthoDB" id="265761at2759"/>
<accession>A0A6J2NHM1</accession>
<dbReference type="CDD" id="cd00586">
    <property type="entry name" value="4HBT"/>
    <property type="match status" value="1"/>
</dbReference>
<dbReference type="FunCoup" id="A0A6J2NHM1">
    <property type="interactions" value="299"/>
</dbReference>
<evidence type="ECO:0000256" key="2">
    <source>
        <dbReference type="ARBA" id="ARBA00041112"/>
    </source>
</evidence>
<protein>
    <recommendedName>
        <fullName evidence="2">Protein THEM6</fullName>
    </recommendedName>
</protein>
<dbReference type="SUPFAM" id="SSF54637">
    <property type="entry name" value="Thioesterase/thiol ester dehydrase-isomerase"/>
    <property type="match status" value="1"/>
</dbReference>
<proteinExistence type="inferred from homology"/>
<keyword evidence="5" id="KW-1185">Reference proteome</keyword>
<dbReference type="PANTHER" id="PTHR12475">
    <property type="match status" value="1"/>
</dbReference>
<gene>
    <name evidence="6" type="primary">THEM6</name>
</gene>
<feature type="compositionally biased region" description="Low complexity" evidence="3">
    <location>
        <begin position="80"/>
        <end position="89"/>
    </location>
</feature>
<evidence type="ECO:0000313" key="5">
    <source>
        <dbReference type="Proteomes" id="UP000504628"/>
    </source>
</evidence>
<dbReference type="CTD" id="51337"/>
<keyword evidence="4" id="KW-0812">Transmembrane</keyword>
<dbReference type="Gene3D" id="3.10.129.10">
    <property type="entry name" value="Hotdog Thioesterase"/>
    <property type="match status" value="1"/>
</dbReference>
<feature type="region of interest" description="Disordered" evidence="3">
    <location>
        <begin position="1"/>
        <end position="101"/>
    </location>
</feature>
<feature type="transmembrane region" description="Helical" evidence="4">
    <location>
        <begin position="147"/>
        <end position="166"/>
    </location>
</feature>
<evidence type="ECO:0000313" key="6">
    <source>
        <dbReference type="RefSeq" id="XP_028389588.2"/>
    </source>
</evidence>
<keyword evidence="4" id="KW-0472">Membrane</keyword>
<comment type="similarity">
    <text evidence="1">Belongs to the THEM6 family.</text>
</comment>
<evidence type="ECO:0000256" key="4">
    <source>
        <dbReference type="SAM" id="Phobius"/>
    </source>
</evidence>
<keyword evidence="4" id="KW-1133">Transmembrane helix</keyword>
<dbReference type="AlphaFoldDB" id="A0A6J2NHM1"/>